<dbReference type="RefSeq" id="WP_141446313.1">
    <property type="nucleotide sequence ID" value="NZ_CBCSAZ010000001.1"/>
</dbReference>
<dbReference type="InterPro" id="IPR011146">
    <property type="entry name" value="HIT-like"/>
</dbReference>
<dbReference type="OrthoDB" id="9784774at2"/>
<dbReference type="PROSITE" id="PS51084">
    <property type="entry name" value="HIT_2"/>
    <property type="match status" value="1"/>
</dbReference>
<dbReference type="PANTHER" id="PTHR23089">
    <property type="entry name" value="HISTIDINE TRIAD HIT PROTEIN"/>
    <property type="match status" value="1"/>
</dbReference>
<protein>
    <submittedName>
        <fullName evidence="5">Histidine triad nucleotide-binding protein</fullName>
    </submittedName>
</protein>
<dbReference type="PROSITE" id="PS00892">
    <property type="entry name" value="HIT_1"/>
    <property type="match status" value="1"/>
</dbReference>
<dbReference type="InterPro" id="IPR019808">
    <property type="entry name" value="Histidine_triad_CS"/>
</dbReference>
<dbReference type="Pfam" id="PF01230">
    <property type="entry name" value="HIT"/>
    <property type="match status" value="1"/>
</dbReference>
<dbReference type="GO" id="GO:0003824">
    <property type="term" value="F:catalytic activity"/>
    <property type="evidence" value="ECO:0007669"/>
    <property type="project" value="InterPro"/>
</dbReference>
<proteinExistence type="predicted"/>
<evidence type="ECO:0000313" key="6">
    <source>
        <dbReference type="Proteomes" id="UP000316968"/>
    </source>
</evidence>
<dbReference type="PRINTS" id="PR00332">
    <property type="entry name" value="HISTRIAD"/>
</dbReference>
<dbReference type="KEGG" id="saca:FFV09_03025"/>
<dbReference type="AlphaFoldDB" id="A0A4Y6UUB1"/>
<dbReference type="EMBL" id="CP041217">
    <property type="protein sequence ID" value="QDH19927.1"/>
    <property type="molecule type" value="Genomic_DNA"/>
</dbReference>
<evidence type="ECO:0000313" key="5">
    <source>
        <dbReference type="EMBL" id="QDH19927.1"/>
    </source>
</evidence>
<evidence type="ECO:0000256" key="1">
    <source>
        <dbReference type="PIRSR" id="PIRSR601310-1"/>
    </source>
</evidence>
<dbReference type="CDD" id="cd01276">
    <property type="entry name" value="PKCI_related"/>
    <property type="match status" value="1"/>
</dbReference>
<sequence length="120" mass="12897">MSETIFTKIIQGDIPSRKAFENERIYAFHDIQPAAPVHVLIVPKKPIPSLNDIADEDLAVIGEIHRVAVQLAEELGIAESGYRVINNCGRDGGQTVPHLHFHLLGGGKLGALTGASDSHA</sequence>
<feature type="active site" description="Tele-AMP-histidine intermediate" evidence="1">
    <location>
        <position position="100"/>
    </location>
</feature>
<keyword evidence="6" id="KW-1185">Reference proteome</keyword>
<evidence type="ECO:0000259" key="4">
    <source>
        <dbReference type="PROSITE" id="PS51084"/>
    </source>
</evidence>
<dbReference type="InterPro" id="IPR001310">
    <property type="entry name" value="Histidine_triad_HIT"/>
</dbReference>
<evidence type="ECO:0000256" key="2">
    <source>
        <dbReference type="PIRSR" id="PIRSR601310-3"/>
    </source>
</evidence>
<reference evidence="5 6" key="1">
    <citation type="submission" date="2019-06" db="EMBL/GenBank/DDBJ databases">
        <title>Saccharibacillus brassicae sp. nov., an endophytic bacterium isolated from Chinese cabbage seeds (Brassica pekinensis).</title>
        <authorList>
            <person name="Jiang L."/>
            <person name="Lee J."/>
            <person name="Kim S.W."/>
        </authorList>
    </citation>
    <scope>NUCLEOTIDE SEQUENCE [LARGE SCALE GENOMIC DNA]</scope>
    <source>
        <strain evidence="6">KCTC 43072 / ATSA2</strain>
    </source>
</reference>
<feature type="short sequence motif" description="Histidine triad motif" evidence="2 3">
    <location>
        <begin position="98"/>
        <end position="102"/>
    </location>
</feature>
<name>A0A4Y6UUB1_SACBS</name>
<organism evidence="5 6">
    <name type="scientific">Saccharibacillus brassicae</name>
    <dbReference type="NCBI Taxonomy" id="2583377"/>
    <lineage>
        <taxon>Bacteria</taxon>
        <taxon>Bacillati</taxon>
        <taxon>Bacillota</taxon>
        <taxon>Bacilli</taxon>
        <taxon>Bacillales</taxon>
        <taxon>Paenibacillaceae</taxon>
        <taxon>Saccharibacillus</taxon>
    </lineage>
</organism>
<gene>
    <name evidence="5" type="ORF">FFV09_03025</name>
</gene>
<evidence type="ECO:0000256" key="3">
    <source>
        <dbReference type="PROSITE-ProRule" id="PRU00464"/>
    </source>
</evidence>
<feature type="domain" description="HIT" evidence="4">
    <location>
        <begin position="5"/>
        <end position="114"/>
    </location>
</feature>
<dbReference type="Proteomes" id="UP000316968">
    <property type="component" value="Chromosome"/>
</dbReference>
<accession>A0A4Y6UUB1</accession>
<dbReference type="InterPro" id="IPR036265">
    <property type="entry name" value="HIT-like_sf"/>
</dbReference>
<dbReference type="Gene3D" id="3.30.428.10">
    <property type="entry name" value="HIT-like"/>
    <property type="match status" value="1"/>
</dbReference>
<dbReference type="SUPFAM" id="SSF54197">
    <property type="entry name" value="HIT-like"/>
    <property type="match status" value="1"/>
</dbReference>